<organism evidence="3">
    <name type="scientific">Arundo donax</name>
    <name type="common">Giant reed</name>
    <name type="synonym">Donax arundinaceus</name>
    <dbReference type="NCBI Taxonomy" id="35708"/>
    <lineage>
        <taxon>Eukaryota</taxon>
        <taxon>Viridiplantae</taxon>
        <taxon>Streptophyta</taxon>
        <taxon>Embryophyta</taxon>
        <taxon>Tracheophyta</taxon>
        <taxon>Spermatophyta</taxon>
        <taxon>Magnoliopsida</taxon>
        <taxon>Liliopsida</taxon>
        <taxon>Poales</taxon>
        <taxon>Poaceae</taxon>
        <taxon>PACMAD clade</taxon>
        <taxon>Arundinoideae</taxon>
        <taxon>Arundineae</taxon>
        <taxon>Arundo</taxon>
    </lineage>
</organism>
<proteinExistence type="predicted"/>
<reference evidence="3" key="2">
    <citation type="journal article" date="2015" name="Data Brief">
        <title>Shoot transcriptome of the giant reed, Arundo donax.</title>
        <authorList>
            <person name="Barrero R.A."/>
            <person name="Guerrero F.D."/>
            <person name="Moolhuijzen P."/>
            <person name="Goolsby J.A."/>
            <person name="Tidwell J."/>
            <person name="Bellgard S.E."/>
            <person name="Bellgard M.I."/>
        </authorList>
    </citation>
    <scope>NUCLEOTIDE SEQUENCE</scope>
    <source>
        <tissue evidence="3">Shoot tissue taken approximately 20 cm above the soil surface</tissue>
    </source>
</reference>
<sequence>MGNRLAAISQDQFESKRKMRTRLTKLENHLTKLETQFTRMESNLDAILNIVSGASSSTAPPPAPAPVPSADPAPAPAPVSSPAAMTLSSTSPSTQQNMLDSDALLLRMWLTLPRRLALPLVR</sequence>
<feature type="region of interest" description="Disordered" evidence="2">
    <location>
        <begin position="53"/>
        <end position="96"/>
    </location>
</feature>
<dbReference type="AlphaFoldDB" id="A0A0A9C806"/>
<accession>A0A0A9C806</accession>
<evidence type="ECO:0000256" key="1">
    <source>
        <dbReference type="SAM" id="Coils"/>
    </source>
</evidence>
<name>A0A0A9C806_ARUDO</name>
<dbReference type="EMBL" id="GBRH01230273">
    <property type="protein sequence ID" value="JAD67622.1"/>
    <property type="molecule type" value="Transcribed_RNA"/>
</dbReference>
<protein>
    <submittedName>
        <fullName evidence="3">Uncharacterized protein</fullName>
    </submittedName>
</protein>
<feature type="coiled-coil region" evidence="1">
    <location>
        <begin position="16"/>
        <end position="43"/>
    </location>
</feature>
<feature type="compositionally biased region" description="Pro residues" evidence="2">
    <location>
        <begin position="59"/>
        <end position="79"/>
    </location>
</feature>
<reference evidence="3" key="1">
    <citation type="submission" date="2014-09" db="EMBL/GenBank/DDBJ databases">
        <authorList>
            <person name="Magalhaes I.L.F."/>
            <person name="Oliveira U."/>
            <person name="Santos F.R."/>
            <person name="Vidigal T.H.D.A."/>
            <person name="Brescovit A.D."/>
            <person name="Santos A.J."/>
        </authorList>
    </citation>
    <scope>NUCLEOTIDE SEQUENCE</scope>
    <source>
        <tissue evidence="3">Shoot tissue taken approximately 20 cm above the soil surface</tissue>
    </source>
</reference>
<keyword evidence="1" id="KW-0175">Coiled coil</keyword>
<evidence type="ECO:0000256" key="2">
    <source>
        <dbReference type="SAM" id="MobiDB-lite"/>
    </source>
</evidence>
<feature type="compositionally biased region" description="Polar residues" evidence="2">
    <location>
        <begin position="86"/>
        <end position="96"/>
    </location>
</feature>
<evidence type="ECO:0000313" key="3">
    <source>
        <dbReference type="EMBL" id="JAD67622.1"/>
    </source>
</evidence>